<feature type="region of interest" description="Disordered" evidence="1">
    <location>
        <begin position="117"/>
        <end position="151"/>
    </location>
</feature>
<feature type="region of interest" description="Disordered" evidence="1">
    <location>
        <begin position="1"/>
        <end position="27"/>
    </location>
</feature>
<evidence type="ECO:0000256" key="1">
    <source>
        <dbReference type="SAM" id="MobiDB-lite"/>
    </source>
</evidence>
<dbReference type="HOGENOM" id="CLU_117786_0_0_1"/>
<dbReference type="AlphaFoldDB" id="A0A0C3ECF1"/>
<evidence type="ECO:0000313" key="3">
    <source>
        <dbReference type="Proteomes" id="UP000053989"/>
    </source>
</evidence>
<gene>
    <name evidence="2" type="ORF">SCLCIDRAFT_18549</name>
</gene>
<evidence type="ECO:0000313" key="2">
    <source>
        <dbReference type="EMBL" id="KIM70395.1"/>
    </source>
</evidence>
<dbReference type="EMBL" id="KN822004">
    <property type="protein sequence ID" value="KIM70395.1"/>
    <property type="molecule type" value="Genomic_DNA"/>
</dbReference>
<sequence>MNASPRGGEKHKKACTMTEEGEEDEDTEVFRVPRAMAEEQRDMLGMLTQTLAQVAERLAAAEARNEERLAMEQERMATDREEEWLELERVQTTIMQQWMEDLWRIGTLMQSPFIYSSKGKERAVETEAEVEAEEKGEEADNEDEDVQGEEE</sequence>
<reference evidence="2 3" key="1">
    <citation type="submission" date="2014-04" db="EMBL/GenBank/DDBJ databases">
        <authorList>
            <consortium name="DOE Joint Genome Institute"/>
            <person name="Kuo A."/>
            <person name="Kohler A."/>
            <person name="Nagy L.G."/>
            <person name="Floudas D."/>
            <person name="Copeland A."/>
            <person name="Barry K.W."/>
            <person name="Cichocki N."/>
            <person name="Veneault-Fourrey C."/>
            <person name="LaButti K."/>
            <person name="Lindquist E.A."/>
            <person name="Lipzen A."/>
            <person name="Lundell T."/>
            <person name="Morin E."/>
            <person name="Murat C."/>
            <person name="Sun H."/>
            <person name="Tunlid A."/>
            <person name="Henrissat B."/>
            <person name="Grigoriev I.V."/>
            <person name="Hibbett D.S."/>
            <person name="Martin F."/>
            <person name="Nordberg H.P."/>
            <person name="Cantor M.N."/>
            <person name="Hua S.X."/>
        </authorList>
    </citation>
    <scope>NUCLEOTIDE SEQUENCE [LARGE SCALE GENOMIC DNA]</scope>
    <source>
        <strain evidence="2 3">Foug A</strain>
    </source>
</reference>
<feature type="compositionally biased region" description="Acidic residues" evidence="1">
    <location>
        <begin position="126"/>
        <end position="151"/>
    </location>
</feature>
<accession>A0A0C3ECF1</accession>
<dbReference type="Proteomes" id="UP000053989">
    <property type="component" value="Unassembled WGS sequence"/>
</dbReference>
<reference evidence="3" key="2">
    <citation type="submission" date="2015-01" db="EMBL/GenBank/DDBJ databases">
        <title>Evolutionary Origins and Diversification of the Mycorrhizal Mutualists.</title>
        <authorList>
            <consortium name="DOE Joint Genome Institute"/>
            <consortium name="Mycorrhizal Genomics Consortium"/>
            <person name="Kohler A."/>
            <person name="Kuo A."/>
            <person name="Nagy L.G."/>
            <person name="Floudas D."/>
            <person name="Copeland A."/>
            <person name="Barry K.W."/>
            <person name="Cichocki N."/>
            <person name="Veneault-Fourrey C."/>
            <person name="LaButti K."/>
            <person name="Lindquist E.A."/>
            <person name="Lipzen A."/>
            <person name="Lundell T."/>
            <person name="Morin E."/>
            <person name="Murat C."/>
            <person name="Riley R."/>
            <person name="Ohm R."/>
            <person name="Sun H."/>
            <person name="Tunlid A."/>
            <person name="Henrissat B."/>
            <person name="Grigoriev I.V."/>
            <person name="Hibbett D.S."/>
            <person name="Martin F."/>
        </authorList>
    </citation>
    <scope>NUCLEOTIDE SEQUENCE [LARGE SCALE GENOMIC DNA]</scope>
    <source>
        <strain evidence="3">Foug A</strain>
    </source>
</reference>
<organism evidence="2 3">
    <name type="scientific">Scleroderma citrinum Foug A</name>
    <dbReference type="NCBI Taxonomy" id="1036808"/>
    <lineage>
        <taxon>Eukaryota</taxon>
        <taxon>Fungi</taxon>
        <taxon>Dikarya</taxon>
        <taxon>Basidiomycota</taxon>
        <taxon>Agaricomycotina</taxon>
        <taxon>Agaricomycetes</taxon>
        <taxon>Agaricomycetidae</taxon>
        <taxon>Boletales</taxon>
        <taxon>Sclerodermatineae</taxon>
        <taxon>Sclerodermataceae</taxon>
        <taxon>Scleroderma</taxon>
    </lineage>
</organism>
<dbReference type="InParanoid" id="A0A0C3ECF1"/>
<protein>
    <submittedName>
        <fullName evidence="2">Uncharacterized protein</fullName>
    </submittedName>
</protein>
<keyword evidence="3" id="KW-1185">Reference proteome</keyword>
<proteinExistence type="predicted"/>
<name>A0A0C3ECF1_9AGAM</name>